<gene>
    <name evidence="1" type="ORF">NDK43_09405</name>
</gene>
<accession>A0ABT0W8C0</accession>
<reference evidence="1 2" key="1">
    <citation type="submission" date="2022-06" db="EMBL/GenBank/DDBJ databases">
        <authorList>
            <person name="Jeon C.O."/>
        </authorList>
    </citation>
    <scope>NUCLEOTIDE SEQUENCE [LARGE SCALE GENOMIC DNA]</scope>
    <source>
        <strain evidence="1 2">KCTC 13943</strain>
    </source>
</reference>
<dbReference type="Proteomes" id="UP001523262">
    <property type="component" value="Unassembled WGS sequence"/>
</dbReference>
<name>A0ABT0W8C0_9BACI</name>
<sequence length="93" mass="11166">MYTNETPKRQRLDSKILKITELQHEAIEKMINYRNDFAHFKPRGLSVILESEEWIVKEVVDVIKFLALESRNVTYFDEGNISRVKQFLELFKF</sequence>
<comment type="caution">
    <text evidence="1">The sequence shown here is derived from an EMBL/GenBank/DDBJ whole genome shotgun (WGS) entry which is preliminary data.</text>
</comment>
<organism evidence="1 2">
    <name type="scientific">Neobacillus pocheonensis</name>
    <dbReference type="NCBI Taxonomy" id="363869"/>
    <lineage>
        <taxon>Bacteria</taxon>
        <taxon>Bacillati</taxon>
        <taxon>Bacillota</taxon>
        <taxon>Bacilli</taxon>
        <taxon>Bacillales</taxon>
        <taxon>Bacillaceae</taxon>
        <taxon>Neobacillus</taxon>
    </lineage>
</organism>
<dbReference type="EMBL" id="JAMQCR010000001">
    <property type="protein sequence ID" value="MCM2532562.1"/>
    <property type="molecule type" value="Genomic_DNA"/>
</dbReference>
<protein>
    <submittedName>
        <fullName evidence="1">Uncharacterized protein</fullName>
    </submittedName>
</protein>
<evidence type="ECO:0000313" key="1">
    <source>
        <dbReference type="EMBL" id="MCM2532562.1"/>
    </source>
</evidence>
<keyword evidence="2" id="KW-1185">Reference proteome</keyword>
<proteinExistence type="predicted"/>
<evidence type="ECO:0000313" key="2">
    <source>
        <dbReference type="Proteomes" id="UP001523262"/>
    </source>
</evidence>